<keyword evidence="2" id="KW-1185">Reference proteome</keyword>
<protein>
    <submittedName>
        <fullName evidence="1">Uncharacterized protein</fullName>
    </submittedName>
</protein>
<evidence type="ECO:0000313" key="1">
    <source>
        <dbReference type="EMBL" id="EKF17518.1"/>
    </source>
</evidence>
<dbReference type="STRING" id="391937.NA2_17284"/>
<reference evidence="1 2" key="1">
    <citation type="journal article" date="2012" name="J. Bacteriol.">
        <title>Genome Sequence of Nitratireductor pacificus Type Strain pht-3B.</title>
        <authorList>
            <person name="Lai Q."/>
            <person name="Li G."/>
            <person name="Shao Z."/>
        </authorList>
    </citation>
    <scope>NUCLEOTIDE SEQUENCE [LARGE SCALE GENOMIC DNA]</scope>
    <source>
        <strain evidence="2">pht-3B</strain>
    </source>
</reference>
<sequence length="256" mass="27486">MLDVAHELAHVTQIAASRGAPMPPVQREVCAFLGEAALIRWAAMHRPTLVRALKSAWHASDTIYLIRDADLLSRALHAESPSYDYRWNYPVARLMASAFLRDACQNDRTALFCAGPAAPAILARFPVLPFPVALPPLPAAAGGPGDAYRHAGAIALLDMQADQGGGGDSLGKRHADLLNCMKTRSVFITLNDDGEPAGYATWDPVAAEPVQSGVRCRAFPGAEDVLTSSLRLHLPEVALRADRHERTTEPEAAANV</sequence>
<dbReference type="PATRIC" id="fig|391937.3.peg.3552"/>
<gene>
    <name evidence="1" type="ORF">NA2_17284</name>
</gene>
<name>K2MZW4_9HYPH</name>
<dbReference type="EMBL" id="AMRM01000022">
    <property type="protein sequence ID" value="EKF17518.1"/>
    <property type="molecule type" value="Genomic_DNA"/>
</dbReference>
<dbReference type="AlphaFoldDB" id="K2MZW4"/>
<accession>K2MZW4</accession>
<dbReference type="Proteomes" id="UP000006786">
    <property type="component" value="Unassembled WGS sequence"/>
</dbReference>
<proteinExistence type="predicted"/>
<dbReference type="eggNOG" id="COG1164">
    <property type="taxonomic scope" value="Bacteria"/>
</dbReference>
<organism evidence="1 2">
    <name type="scientific">Nitratireductor pacificus pht-3B</name>
    <dbReference type="NCBI Taxonomy" id="391937"/>
    <lineage>
        <taxon>Bacteria</taxon>
        <taxon>Pseudomonadati</taxon>
        <taxon>Pseudomonadota</taxon>
        <taxon>Alphaproteobacteria</taxon>
        <taxon>Hyphomicrobiales</taxon>
        <taxon>Phyllobacteriaceae</taxon>
        <taxon>Nitratireductor</taxon>
    </lineage>
</organism>
<comment type="caution">
    <text evidence="1">The sequence shown here is derived from an EMBL/GenBank/DDBJ whole genome shotgun (WGS) entry which is preliminary data.</text>
</comment>
<evidence type="ECO:0000313" key="2">
    <source>
        <dbReference type="Proteomes" id="UP000006786"/>
    </source>
</evidence>